<name>A0A2V2ZRQ7_9BACI</name>
<dbReference type="Pfam" id="PF00903">
    <property type="entry name" value="Glyoxalase"/>
    <property type="match status" value="1"/>
</dbReference>
<reference evidence="2 3" key="1">
    <citation type="submission" date="2018-05" db="EMBL/GenBank/DDBJ databases">
        <title>Freshwater and sediment microbial communities from various areas in North America, analyzing microbe dynamics in response to fracking.</title>
        <authorList>
            <person name="Lamendella R."/>
        </authorList>
    </citation>
    <scope>NUCLEOTIDE SEQUENCE [LARGE SCALE GENOMIC DNA]</scope>
    <source>
        <strain evidence="2 3">15_TX</strain>
    </source>
</reference>
<dbReference type="OrthoDB" id="9800322at2"/>
<dbReference type="InterPro" id="IPR029068">
    <property type="entry name" value="Glyas_Bleomycin-R_OHBP_Dase"/>
</dbReference>
<evidence type="ECO:0000259" key="1">
    <source>
        <dbReference type="PROSITE" id="PS51819"/>
    </source>
</evidence>
<dbReference type="InterPro" id="IPR004360">
    <property type="entry name" value="Glyas_Fos-R_dOase_dom"/>
</dbReference>
<dbReference type="EMBL" id="QGTW01000014">
    <property type="protein sequence ID" value="PWW20810.1"/>
    <property type="molecule type" value="Genomic_DNA"/>
</dbReference>
<dbReference type="CDD" id="cd07253">
    <property type="entry name" value="GLOD5"/>
    <property type="match status" value="1"/>
</dbReference>
<keyword evidence="2" id="KW-0223">Dioxygenase</keyword>
<dbReference type="GO" id="GO:0051213">
    <property type="term" value="F:dioxygenase activity"/>
    <property type="evidence" value="ECO:0007669"/>
    <property type="project" value="UniProtKB-KW"/>
</dbReference>
<dbReference type="PROSITE" id="PS51819">
    <property type="entry name" value="VOC"/>
    <property type="match status" value="1"/>
</dbReference>
<dbReference type="PANTHER" id="PTHR21366:SF14">
    <property type="entry name" value="GLYOXALASE DOMAIN-CONTAINING PROTEIN 5"/>
    <property type="match status" value="1"/>
</dbReference>
<dbReference type="Gene3D" id="3.10.180.10">
    <property type="entry name" value="2,3-Dihydroxybiphenyl 1,2-Dioxygenase, domain 1"/>
    <property type="match status" value="1"/>
</dbReference>
<dbReference type="InterPro" id="IPR050383">
    <property type="entry name" value="GlyoxalaseI/FosfomycinResist"/>
</dbReference>
<gene>
    <name evidence="2" type="ORF">DFO73_114103</name>
</gene>
<dbReference type="GO" id="GO:0016829">
    <property type="term" value="F:lyase activity"/>
    <property type="evidence" value="ECO:0007669"/>
    <property type="project" value="UniProtKB-KW"/>
</dbReference>
<organism evidence="2 3">
    <name type="scientific">Cytobacillus oceanisediminis</name>
    <dbReference type="NCBI Taxonomy" id="665099"/>
    <lineage>
        <taxon>Bacteria</taxon>
        <taxon>Bacillati</taxon>
        <taxon>Bacillota</taxon>
        <taxon>Bacilli</taxon>
        <taxon>Bacillales</taxon>
        <taxon>Bacillaceae</taxon>
        <taxon>Cytobacillus</taxon>
    </lineage>
</organism>
<dbReference type="InterPro" id="IPR037523">
    <property type="entry name" value="VOC_core"/>
</dbReference>
<evidence type="ECO:0000313" key="3">
    <source>
        <dbReference type="Proteomes" id="UP000247150"/>
    </source>
</evidence>
<dbReference type="SUPFAM" id="SSF54593">
    <property type="entry name" value="Glyoxalase/Bleomycin resistance protein/Dihydroxybiphenyl dioxygenase"/>
    <property type="match status" value="1"/>
</dbReference>
<dbReference type="AlphaFoldDB" id="A0A2V2ZRQ7"/>
<proteinExistence type="predicted"/>
<feature type="domain" description="VOC" evidence="1">
    <location>
        <begin position="5"/>
        <end position="125"/>
    </location>
</feature>
<dbReference type="RefSeq" id="WP_110066868.1">
    <property type="nucleotide sequence ID" value="NZ_QGTW01000014.1"/>
</dbReference>
<keyword evidence="2" id="KW-0456">Lyase</keyword>
<sequence length="126" mass="14061">MKIDSLDHFVLTVESIDRSCRFYNDVLGMEVITFGEGRKALKFGSQKINLHQKGSEFEPKAHNPVPGSGDLCFIANVNIHEAAEHIRSCKVKIEEGPVERTGAMGNIISIYIRDPDGNLIEISNYQ</sequence>
<evidence type="ECO:0000313" key="2">
    <source>
        <dbReference type="EMBL" id="PWW20810.1"/>
    </source>
</evidence>
<keyword evidence="2" id="KW-0560">Oxidoreductase</keyword>
<dbReference type="PANTHER" id="PTHR21366">
    <property type="entry name" value="GLYOXALASE FAMILY PROTEIN"/>
    <property type="match status" value="1"/>
</dbReference>
<protein>
    <submittedName>
        <fullName evidence="2">Catechol 2,3-dioxygenase-like lactoylglutathione lyase family enzyme</fullName>
    </submittedName>
</protein>
<dbReference type="Proteomes" id="UP000247150">
    <property type="component" value="Unassembled WGS sequence"/>
</dbReference>
<accession>A0A2V2ZRQ7</accession>
<comment type="caution">
    <text evidence="2">The sequence shown here is derived from an EMBL/GenBank/DDBJ whole genome shotgun (WGS) entry which is preliminary data.</text>
</comment>